<dbReference type="EMBL" id="LR796183">
    <property type="protein sequence ID" value="CAB4124483.1"/>
    <property type="molecule type" value="Genomic_DNA"/>
</dbReference>
<organism evidence="1">
    <name type="scientific">uncultured Caudovirales phage</name>
    <dbReference type="NCBI Taxonomy" id="2100421"/>
    <lineage>
        <taxon>Viruses</taxon>
        <taxon>Duplodnaviria</taxon>
        <taxon>Heunggongvirae</taxon>
        <taxon>Uroviricota</taxon>
        <taxon>Caudoviricetes</taxon>
        <taxon>Peduoviridae</taxon>
        <taxon>Maltschvirus</taxon>
        <taxon>Maltschvirus maltsch</taxon>
    </lineage>
</organism>
<gene>
    <name evidence="1" type="ORF">UFOVP63_5</name>
</gene>
<protein>
    <submittedName>
        <fullName evidence="1">Uncharacterized protein</fullName>
    </submittedName>
</protein>
<accession>A0A6J5KTY8</accession>
<evidence type="ECO:0000313" key="1">
    <source>
        <dbReference type="EMBL" id="CAB4124483.1"/>
    </source>
</evidence>
<reference evidence="1" key="1">
    <citation type="submission" date="2020-04" db="EMBL/GenBank/DDBJ databases">
        <authorList>
            <person name="Chiriac C."/>
            <person name="Salcher M."/>
            <person name="Ghai R."/>
            <person name="Kavagutti S V."/>
        </authorList>
    </citation>
    <scope>NUCLEOTIDE SEQUENCE</scope>
</reference>
<name>A0A6J5KTY8_9CAUD</name>
<sequence length="85" mass="9882">MYSYDDDDYDYEGKPTTRVTFIYTERDKNGRETINVSRTVHGEDTEYLPNLLEAFTYFLHGMTFTYVDGVAVLKDGEINKSSFDV</sequence>
<proteinExistence type="predicted"/>